<dbReference type="AlphaFoldDB" id="A0A504YXC5"/>
<dbReference type="GO" id="GO:0008270">
    <property type="term" value="F:zinc ion binding"/>
    <property type="evidence" value="ECO:0007669"/>
    <property type="project" value="UniProtKB-KW"/>
</dbReference>
<keyword evidence="6" id="KW-1185">Reference proteome</keyword>
<evidence type="ECO:0000256" key="1">
    <source>
        <dbReference type="PROSITE-ProRule" id="PRU00042"/>
    </source>
</evidence>
<dbReference type="Proteomes" id="UP000316759">
    <property type="component" value="Unassembled WGS sequence"/>
</dbReference>
<feature type="compositionally biased region" description="Polar residues" evidence="3">
    <location>
        <begin position="407"/>
        <end position="420"/>
    </location>
</feature>
<dbReference type="PROSITE" id="PS00028">
    <property type="entry name" value="ZINC_FINGER_C2H2_1"/>
    <property type="match status" value="1"/>
</dbReference>
<evidence type="ECO:0000256" key="3">
    <source>
        <dbReference type="SAM" id="MobiDB-lite"/>
    </source>
</evidence>
<evidence type="ECO:0000313" key="5">
    <source>
        <dbReference type="EMBL" id="TPP66562.1"/>
    </source>
</evidence>
<keyword evidence="1" id="KW-0862">Zinc</keyword>
<feature type="domain" description="C2H2-type" evidence="4">
    <location>
        <begin position="24"/>
        <end position="51"/>
    </location>
</feature>
<name>A0A504YXC5_FASGI</name>
<evidence type="ECO:0000313" key="6">
    <source>
        <dbReference type="Proteomes" id="UP000316759"/>
    </source>
</evidence>
<comment type="caution">
    <text evidence="5">The sequence shown here is derived from an EMBL/GenBank/DDBJ whole genome shotgun (WGS) entry which is preliminary data.</text>
</comment>
<keyword evidence="1" id="KW-0863">Zinc-finger</keyword>
<feature type="region of interest" description="Disordered" evidence="3">
    <location>
        <begin position="398"/>
        <end position="421"/>
    </location>
</feature>
<feature type="coiled-coil region" evidence="2">
    <location>
        <begin position="138"/>
        <end position="172"/>
    </location>
</feature>
<dbReference type="InterPro" id="IPR013087">
    <property type="entry name" value="Znf_C2H2_type"/>
</dbReference>
<protein>
    <recommendedName>
        <fullName evidence="4">C2H2-type domain-containing protein</fullName>
    </recommendedName>
</protein>
<feature type="coiled-coil region" evidence="2">
    <location>
        <begin position="274"/>
        <end position="340"/>
    </location>
</feature>
<dbReference type="EMBL" id="SUNJ01001661">
    <property type="protein sequence ID" value="TPP66562.1"/>
    <property type="molecule type" value="Genomic_DNA"/>
</dbReference>
<gene>
    <name evidence="5" type="ORF">FGIG_09407</name>
</gene>
<evidence type="ECO:0000256" key="2">
    <source>
        <dbReference type="SAM" id="Coils"/>
    </source>
</evidence>
<proteinExistence type="predicted"/>
<dbReference type="Gene3D" id="1.10.287.1490">
    <property type="match status" value="1"/>
</dbReference>
<reference evidence="5 6" key="1">
    <citation type="submission" date="2019-04" db="EMBL/GenBank/DDBJ databases">
        <title>Annotation for the trematode Fasciola gigantica.</title>
        <authorList>
            <person name="Choi Y.-J."/>
        </authorList>
    </citation>
    <scope>NUCLEOTIDE SEQUENCE [LARGE SCALE GENOMIC DNA]</scope>
    <source>
        <strain evidence="5">Uganda_cow_1</strain>
    </source>
</reference>
<keyword evidence="2" id="KW-0175">Coiled coil</keyword>
<sequence>MKRMTPGKKSISSLPPEGSELHGFVCPECMKSFQSSTQLISHFDCHQVPNTAEETTAKDAHNTGTSEQVVHTELSMVSIGALPYPQLLEEMSQHNNLLLEQLSGNTRRICELSLFVLSSSDKELEHRIDMFLNNQTKFATMESELETTQAELKRKKIELNQLRDRLDQIDREPETPVATAAACTGPNGDEVTNLQAQLQASKLDDHAANVSALEMKLQTVYEELQLTQSALTASEARCVELKEQLNNIRPNISSVTVACQTDDLVPEETESSELISARNQIIQLIAERNRLSNEVKNLHEQIVNCRTEQLSADYRAQNHARELMDSLQTIQTELDQVRSAHGARINELTLEHARLQATYDRLVTSSNQIRAERDALHEQLDKLKEQLENAKIHSEELLRQQSDDRNQWSAERSNLTSQVSELKETVNDLENKTKNLENRCAELNRQLVDQQSLVSDAETKLAGQIEDSNQMVNEAQTQLQQSKKEVESLLGRLRQYYSQTRSLTNRLPIVSNSPAVSCFRLDTVSARLTLVCLWKNTAV</sequence>
<accession>A0A504YXC5</accession>
<dbReference type="PROSITE" id="PS50157">
    <property type="entry name" value="ZINC_FINGER_C2H2_2"/>
    <property type="match status" value="1"/>
</dbReference>
<dbReference type="OrthoDB" id="10007527at2759"/>
<organism evidence="5 6">
    <name type="scientific">Fasciola gigantica</name>
    <name type="common">Giant liver fluke</name>
    <dbReference type="NCBI Taxonomy" id="46835"/>
    <lineage>
        <taxon>Eukaryota</taxon>
        <taxon>Metazoa</taxon>
        <taxon>Spiralia</taxon>
        <taxon>Lophotrochozoa</taxon>
        <taxon>Platyhelminthes</taxon>
        <taxon>Trematoda</taxon>
        <taxon>Digenea</taxon>
        <taxon>Plagiorchiida</taxon>
        <taxon>Echinostomata</taxon>
        <taxon>Echinostomatoidea</taxon>
        <taxon>Fasciolidae</taxon>
        <taxon>Fasciola</taxon>
    </lineage>
</organism>
<evidence type="ECO:0000259" key="4">
    <source>
        <dbReference type="PROSITE" id="PS50157"/>
    </source>
</evidence>
<dbReference type="STRING" id="46835.A0A504YXC5"/>
<keyword evidence="1" id="KW-0479">Metal-binding</keyword>